<gene>
    <name evidence="3" type="ORF">ACEWY4_025528</name>
</gene>
<sequence>MAGKGRGFRRTAVQDLRAAADQAEASDEEEHIEAVGGQRDPEVSNGSHEPTLSDLKGILHAHMAQLKEQEEQIDKHFFWPGMRADVDRLCKSCPKCQNTVLRAPCKHHRAA</sequence>
<evidence type="ECO:0000256" key="1">
    <source>
        <dbReference type="SAM" id="MobiDB-lite"/>
    </source>
</evidence>
<dbReference type="Gene3D" id="1.10.340.70">
    <property type="match status" value="1"/>
</dbReference>
<proteinExistence type="predicted"/>
<dbReference type="InterPro" id="IPR041588">
    <property type="entry name" value="Integrase_H2C2"/>
</dbReference>
<evidence type="ECO:0000313" key="3">
    <source>
        <dbReference type="EMBL" id="KAL2079784.1"/>
    </source>
</evidence>
<evidence type="ECO:0000313" key="4">
    <source>
        <dbReference type="Proteomes" id="UP001591681"/>
    </source>
</evidence>
<dbReference type="EMBL" id="JBHFQA010000022">
    <property type="protein sequence ID" value="KAL2079784.1"/>
    <property type="molecule type" value="Genomic_DNA"/>
</dbReference>
<feature type="region of interest" description="Disordered" evidence="1">
    <location>
        <begin position="1"/>
        <end position="52"/>
    </location>
</feature>
<accession>A0ABD1IXX2</accession>
<dbReference type="AlphaFoldDB" id="A0ABD1IXX2"/>
<name>A0ABD1IXX2_9TELE</name>
<reference evidence="3 4" key="1">
    <citation type="submission" date="2024-09" db="EMBL/GenBank/DDBJ databases">
        <title>A chromosome-level genome assembly of Gray's grenadier anchovy, Coilia grayii.</title>
        <authorList>
            <person name="Fu Z."/>
        </authorList>
    </citation>
    <scope>NUCLEOTIDE SEQUENCE [LARGE SCALE GENOMIC DNA]</scope>
    <source>
        <strain evidence="3">G4</strain>
        <tissue evidence="3">Muscle</tissue>
    </source>
</reference>
<evidence type="ECO:0000259" key="2">
    <source>
        <dbReference type="Pfam" id="PF17921"/>
    </source>
</evidence>
<comment type="caution">
    <text evidence="3">The sequence shown here is derived from an EMBL/GenBank/DDBJ whole genome shotgun (WGS) entry which is preliminary data.</text>
</comment>
<feature type="domain" description="Integrase zinc-binding" evidence="2">
    <location>
        <begin position="71"/>
        <end position="98"/>
    </location>
</feature>
<dbReference type="Pfam" id="PF17921">
    <property type="entry name" value="Integrase_H2C2"/>
    <property type="match status" value="1"/>
</dbReference>
<keyword evidence="4" id="KW-1185">Reference proteome</keyword>
<organism evidence="3 4">
    <name type="scientific">Coilia grayii</name>
    <name type="common">Gray's grenadier anchovy</name>
    <dbReference type="NCBI Taxonomy" id="363190"/>
    <lineage>
        <taxon>Eukaryota</taxon>
        <taxon>Metazoa</taxon>
        <taxon>Chordata</taxon>
        <taxon>Craniata</taxon>
        <taxon>Vertebrata</taxon>
        <taxon>Euteleostomi</taxon>
        <taxon>Actinopterygii</taxon>
        <taxon>Neopterygii</taxon>
        <taxon>Teleostei</taxon>
        <taxon>Clupei</taxon>
        <taxon>Clupeiformes</taxon>
        <taxon>Clupeoidei</taxon>
        <taxon>Engraulidae</taxon>
        <taxon>Coilinae</taxon>
        <taxon>Coilia</taxon>
    </lineage>
</organism>
<dbReference type="Proteomes" id="UP001591681">
    <property type="component" value="Unassembled WGS sequence"/>
</dbReference>
<protein>
    <recommendedName>
        <fullName evidence="2">Integrase zinc-binding domain-containing protein</fullName>
    </recommendedName>
</protein>